<dbReference type="Proteomes" id="UP000254031">
    <property type="component" value="Unassembled WGS sequence"/>
</dbReference>
<dbReference type="EMBL" id="UGPL01000006">
    <property type="protein sequence ID" value="STY65458.1"/>
    <property type="molecule type" value="Genomic_DNA"/>
</dbReference>
<evidence type="ECO:0000256" key="12">
    <source>
        <dbReference type="ARBA" id="ARBA00023239"/>
    </source>
</evidence>
<dbReference type="GO" id="GO:0004425">
    <property type="term" value="F:indole-3-glycerol-phosphate synthase activity"/>
    <property type="evidence" value="ECO:0007669"/>
    <property type="project" value="UniProtKB-UniRule"/>
</dbReference>
<evidence type="ECO:0000256" key="5">
    <source>
        <dbReference type="ARBA" id="ARBA00007902"/>
    </source>
</evidence>
<dbReference type="NCBIfam" id="NF006945">
    <property type="entry name" value="PRK09427.1"/>
    <property type="match status" value="1"/>
</dbReference>
<evidence type="ECO:0000256" key="11">
    <source>
        <dbReference type="ARBA" id="ARBA00023235"/>
    </source>
</evidence>
<dbReference type="HAMAP" id="MF_00134_B">
    <property type="entry name" value="IGPS_B"/>
    <property type="match status" value="1"/>
</dbReference>
<evidence type="ECO:0000256" key="2">
    <source>
        <dbReference type="ARBA" id="ARBA00001633"/>
    </source>
</evidence>
<proteinExistence type="inferred from homology"/>
<dbReference type="CDD" id="cd00405">
    <property type="entry name" value="PRAI"/>
    <property type="match status" value="1"/>
</dbReference>
<dbReference type="EC" id="4.1.1.48" evidence="15"/>
<dbReference type="InterPro" id="IPR013798">
    <property type="entry name" value="Indole-3-glycerol_P_synth_dom"/>
</dbReference>
<comment type="pathway">
    <text evidence="4 15">Amino-acid biosynthesis; L-tryptophan biosynthesis; L-tryptophan from chorismate: step 4/5.</text>
</comment>
<comment type="catalytic activity">
    <reaction evidence="2 15">
        <text>1-(2-carboxyphenylamino)-1-deoxy-D-ribulose 5-phosphate + H(+) = (1S,2R)-1-C-(indol-3-yl)glycerol 3-phosphate + CO2 + H2O</text>
        <dbReference type="Rhea" id="RHEA:23476"/>
        <dbReference type="ChEBI" id="CHEBI:15377"/>
        <dbReference type="ChEBI" id="CHEBI:15378"/>
        <dbReference type="ChEBI" id="CHEBI:16526"/>
        <dbReference type="ChEBI" id="CHEBI:58613"/>
        <dbReference type="ChEBI" id="CHEBI:58866"/>
        <dbReference type="EC" id="4.1.1.48"/>
    </reaction>
</comment>
<dbReference type="GO" id="GO:0000162">
    <property type="term" value="P:L-tryptophan biosynthetic process"/>
    <property type="evidence" value="ECO:0007669"/>
    <property type="project" value="UniProtKB-UniRule"/>
</dbReference>
<dbReference type="InterPro" id="IPR011060">
    <property type="entry name" value="RibuloseP-bd_barrel"/>
</dbReference>
<dbReference type="InterPro" id="IPR045186">
    <property type="entry name" value="Indole-3-glycerol_P_synth"/>
</dbReference>
<comment type="function">
    <text evidence="14">Bifunctional enzyme that catalyzes two sequential steps of tryptophan biosynthetic pathway. The first reaction is catalyzed by the isomerase, coded by the TrpF domain; the second reaction is catalyzed by the synthase, coded by the TrpC domain.</text>
</comment>
<keyword evidence="11 16" id="KW-0413">Isomerase</keyword>
<dbReference type="Gene3D" id="3.20.20.70">
    <property type="entry name" value="Aldolase class I"/>
    <property type="match status" value="2"/>
</dbReference>
<reference evidence="19 20" key="1">
    <citation type="submission" date="2018-06" db="EMBL/GenBank/DDBJ databases">
        <authorList>
            <consortium name="Pathogen Informatics"/>
            <person name="Doyle S."/>
        </authorList>
    </citation>
    <scope>NUCLEOTIDE SEQUENCE [LARGE SCALE GENOMIC DNA]</scope>
    <source>
        <strain evidence="19 20">NCTC9380</strain>
    </source>
</reference>
<evidence type="ECO:0000256" key="1">
    <source>
        <dbReference type="ARBA" id="ARBA00001164"/>
    </source>
</evidence>
<evidence type="ECO:0000259" key="18">
    <source>
        <dbReference type="Pfam" id="PF00697"/>
    </source>
</evidence>
<dbReference type="PANTHER" id="PTHR22854:SF2">
    <property type="entry name" value="INDOLE-3-GLYCEROL-PHOSPHATE SYNTHASE"/>
    <property type="match status" value="1"/>
</dbReference>
<feature type="domain" description="Indole-3-glycerol phosphate synthase" evidence="17">
    <location>
        <begin position="17"/>
        <end position="270"/>
    </location>
</feature>
<dbReference type="HAMAP" id="MF_00135">
    <property type="entry name" value="PRAI"/>
    <property type="match status" value="1"/>
</dbReference>
<dbReference type="AlphaFoldDB" id="A0A378NHP2"/>
<evidence type="ECO:0000256" key="14">
    <source>
        <dbReference type="ARBA" id="ARBA00025592"/>
    </source>
</evidence>
<dbReference type="RefSeq" id="WP_032848915.1">
    <property type="nucleotide sequence ID" value="NZ_CP017484.1"/>
</dbReference>
<evidence type="ECO:0000256" key="8">
    <source>
        <dbReference type="ARBA" id="ARBA00022793"/>
    </source>
</evidence>
<dbReference type="PANTHER" id="PTHR22854">
    <property type="entry name" value="TRYPTOPHAN BIOSYNTHESIS PROTEIN"/>
    <property type="match status" value="1"/>
</dbReference>
<dbReference type="Pfam" id="PF00697">
    <property type="entry name" value="PRAI"/>
    <property type="match status" value="1"/>
</dbReference>
<evidence type="ECO:0000256" key="10">
    <source>
        <dbReference type="ARBA" id="ARBA00023141"/>
    </source>
</evidence>
<dbReference type="InterPro" id="IPR013785">
    <property type="entry name" value="Aldolase_TIM"/>
</dbReference>
<sequence>MQNIVQDNAQPNQPTILQKIVQDKAIWVAQKEQAFPLSEFQHKIVKSDHDFYAALAKGTHQEPAYILECKKASPSKGLIRAEFDLDSIAQVYKNYAAAISVLTDEQYFQGDFRYIDQVKRQTTQPILCKDFMISAYQVYLARFYNADAILLMLSVVNDETYRELATLAHELGMGVLTETSTEAEFERALALGAKVIGVNNRDLHTLTIDMNRIVRLVEKYQAQIPADVCLISESGINDHQQVKNIKPYVHAFLIGSSLMGSADLNNAVRAVIFGENKVCGLTRVQDVKAVYEQGALYGGLIFAEGSPRQLSLRQAQELVVNAPLRYVGVFQNQAVEFVEKMAKQLELFAVQLHGSEDEQYIAELAEKLGSKTQIWKALSVDVEVENLEFNDNPQIARYVLDSKVGNQQGGTGKTFNWALIPETLKQKALLAGGIGTENIEQALAQGCVGLDLNSGVESAKGVKDLQKLTACFGKIIQA</sequence>
<evidence type="ECO:0000256" key="7">
    <source>
        <dbReference type="ARBA" id="ARBA00022605"/>
    </source>
</evidence>
<comment type="catalytic activity">
    <reaction evidence="1 16">
        <text>N-(5-phospho-beta-D-ribosyl)anthranilate = 1-(2-carboxyphenylamino)-1-deoxy-D-ribulose 5-phosphate</text>
        <dbReference type="Rhea" id="RHEA:21540"/>
        <dbReference type="ChEBI" id="CHEBI:18277"/>
        <dbReference type="ChEBI" id="CHEBI:58613"/>
        <dbReference type="EC" id="5.3.1.24"/>
    </reaction>
</comment>
<evidence type="ECO:0000256" key="16">
    <source>
        <dbReference type="HAMAP-Rule" id="MF_00135"/>
    </source>
</evidence>
<dbReference type="InterPro" id="IPR001240">
    <property type="entry name" value="PRAI_dom"/>
</dbReference>
<organism evidence="19 20">
    <name type="scientific">Mannheimia haemolytica</name>
    <name type="common">Pasteurella haemolytica</name>
    <dbReference type="NCBI Taxonomy" id="75985"/>
    <lineage>
        <taxon>Bacteria</taxon>
        <taxon>Pseudomonadati</taxon>
        <taxon>Pseudomonadota</taxon>
        <taxon>Gammaproteobacteria</taxon>
        <taxon>Pasteurellales</taxon>
        <taxon>Pasteurellaceae</taxon>
        <taxon>Mannheimia</taxon>
    </lineage>
</organism>
<keyword evidence="7 15" id="KW-0028">Amino-acid biosynthesis</keyword>
<accession>A0A378NHP2</accession>
<gene>
    <name evidence="15 19" type="primary">trpC</name>
    <name evidence="16" type="synonym">trpF</name>
    <name evidence="19" type="ORF">NCTC9380_00725</name>
</gene>
<protein>
    <recommendedName>
        <fullName evidence="15 16">Multifunctional fusion protein</fullName>
    </recommendedName>
    <domain>
        <recommendedName>
            <fullName evidence="15">Indole-3-glycerol phosphate synthase</fullName>
            <shortName evidence="15">IGPS</shortName>
            <ecNumber evidence="15">4.1.1.48</ecNumber>
        </recommendedName>
    </domain>
    <domain>
        <recommendedName>
            <fullName evidence="16">N-(5'-phosphoribosyl)anthranilate isomerase</fullName>
            <shortName evidence="16">PRAI</shortName>
            <ecNumber evidence="16">5.3.1.24</ecNumber>
        </recommendedName>
    </domain>
</protein>
<comment type="pathway">
    <text evidence="3 16">Amino-acid biosynthesis; L-tryptophan biosynthesis; L-tryptophan from chorismate: step 3/5.</text>
</comment>
<keyword evidence="13" id="KW-0511">Multifunctional enzyme</keyword>
<evidence type="ECO:0000313" key="20">
    <source>
        <dbReference type="Proteomes" id="UP000254031"/>
    </source>
</evidence>
<comment type="similarity">
    <text evidence="16">Belongs to the TrpF family.</text>
</comment>
<dbReference type="FunFam" id="3.20.20.70:FF:000024">
    <property type="entry name" value="Indole-3-glycerol phosphate synthase"/>
    <property type="match status" value="1"/>
</dbReference>
<evidence type="ECO:0000256" key="4">
    <source>
        <dbReference type="ARBA" id="ARBA00004696"/>
    </source>
</evidence>
<dbReference type="PROSITE" id="PS00614">
    <property type="entry name" value="IGPS"/>
    <property type="match status" value="1"/>
</dbReference>
<dbReference type="InterPro" id="IPR001468">
    <property type="entry name" value="Indole-3-GlycerolPSynthase_CS"/>
</dbReference>
<keyword evidence="8 15" id="KW-0210">Decarboxylase</keyword>
<evidence type="ECO:0000256" key="13">
    <source>
        <dbReference type="ARBA" id="ARBA00023268"/>
    </source>
</evidence>
<dbReference type="CDD" id="cd00331">
    <property type="entry name" value="IGPS"/>
    <property type="match status" value="1"/>
</dbReference>
<keyword evidence="10 15" id="KW-0057">Aromatic amino acid biosynthesis</keyword>
<dbReference type="SUPFAM" id="SSF51366">
    <property type="entry name" value="Ribulose-phoshate binding barrel"/>
    <property type="match status" value="2"/>
</dbReference>
<evidence type="ECO:0000313" key="19">
    <source>
        <dbReference type="EMBL" id="STY65458.1"/>
    </source>
</evidence>
<comment type="similarity">
    <text evidence="5">In the N-terminal section; belongs to the TrpC family.</text>
</comment>
<evidence type="ECO:0000256" key="9">
    <source>
        <dbReference type="ARBA" id="ARBA00022822"/>
    </source>
</evidence>
<keyword evidence="9 15" id="KW-0822">Tryptophan biosynthesis</keyword>
<comment type="similarity">
    <text evidence="6">In the C-terminal section; belongs to the TrpF family.</text>
</comment>
<evidence type="ECO:0000256" key="15">
    <source>
        <dbReference type="HAMAP-Rule" id="MF_00134"/>
    </source>
</evidence>
<dbReference type="GO" id="GO:0004640">
    <property type="term" value="F:phosphoribosylanthranilate isomerase activity"/>
    <property type="evidence" value="ECO:0007669"/>
    <property type="project" value="UniProtKB-UniRule"/>
</dbReference>
<feature type="domain" description="N-(5'phosphoribosyl) anthranilate isomerase (PRAI)" evidence="18">
    <location>
        <begin position="276"/>
        <end position="471"/>
    </location>
</feature>
<evidence type="ECO:0000259" key="17">
    <source>
        <dbReference type="Pfam" id="PF00218"/>
    </source>
</evidence>
<comment type="similarity">
    <text evidence="15">Belongs to the TrpC family.</text>
</comment>
<dbReference type="EC" id="5.3.1.24" evidence="16"/>
<keyword evidence="12 15" id="KW-0456">Lyase</keyword>
<dbReference type="UniPathway" id="UPA00035">
    <property type="reaction ID" value="UER00042"/>
</dbReference>
<evidence type="ECO:0000256" key="6">
    <source>
        <dbReference type="ARBA" id="ARBA00009847"/>
    </source>
</evidence>
<evidence type="ECO:0000256" key="3">
    <source>
        <dbReference type="ARBA" id="ARBA00004664"/>
    </source>
</evidence>
<name>A0A378NHP2_MANHA</name>
<dbReference type="Pfam" id="PF00218">
    <property type="entry name" value="IGPS"/>
    <property type="match status" value="1"/>
</dbReference>